<protein>
    <submittedName>
        <fullName evidence="2">Uncharacterized protein</fullName>
    </submittedName>
</protein>
<keyword evidence="1" id="KW-0472">Membrane</keyword>
<dbReference type="Proteomes" id="UP000034349">
    <property type="component" value="Unassembled WGS sequence"/>
</dbReference>
<comment type="caution">
    <text evidence="2">The sequence shown here is derived from an EMBL/GenBank/DDBJ whole genome shotgun (WGS) entry which is preliminary data.</text>
</comment>
<gene>
    <name evidence="2" type="ORF">UR23_C0037G0012</name>
</gene>
<evidence type="ECO:0000313" key="2">
    <source>
        <dbReference type="EMBL" id="KKP34471.1"/>
    </source>
</evidence>
<accession>A0A0F9Z721</accession>
<name>A0A0F9Z721_9BACT</name>
<keyword evidence="1" id="KW-1133">Transmembrane helix</keyword>
<dbReference type="AlphaFoldDB" id="A0A0F9Z721"/>
<organism evidence="2 3">
    <name type="scientific">Candidatus Roizmanbacteria bacterium GW2011_GWA2_32_13</name>
    <dbReference type="NCBI Taxonomy" id="1618475"/>
    <lineage>
        <taxon>Bacteria</taxon>
        <taxon>Candidatus Roizmaniibacteriota</taxon>
    </lineage>
</organism>
<reference evidence="2 3" key="1">
    <citation type="journal article" date="2015" name="Nature">
        <title>rRNA introns, odd ribosomes, and small enigmatic genomes across a large radiation of phyla.</title>
        <authorList>
            <person name="Brown C.T."/>
            <person name="Hug L.A."/>
            <person name="Thomas B.C."/>
            <person name="Sharon I."/>
            <person name="Castelle C.J."/>
            <person name="Singh A."/>
            <person name="Wilkins M.J."/>
            <person name="Williams K.H."/>
            <person name="Banfield J.F."/>
        </authorList>
    </citation>
    <scope>NUCLEOTIDE SEQUENCE [LARGE SCALE GENOMIC DNA]</scope>
</reference>
<feature type="transmembrane region" description="Helical" evidence="1">
    <location>
        <begin position="12"/>
        <end position="34"/>
    </location>
</feature>
<proteinExistence type="predicted"/>
<evidence type="ECO:0000313" key="3">
    <source>
        <dbReference type="Proteomes" id="UP000034349"/>
    </source>
</evidence>
<sequence>MKKINTDNLDSFFSFISKAIIVIPIFILIISLFLKFSSPKNSVTTLNSRLTPTEIPISQNNSFKFDLKGPIVCDDLFIKDKKVLLKNKLINYLLNGDCLYIWEEGKINGKKKCGLTNYVNMAENYLGFFNINDLINNNLVKDSVKDQNIYLTNVVKSCKKGEIKNNFIFEVPLKVLFSNKK</sequence>
<dbReference type="EMBL" id="LBOK01000037">
    <property type="protein sequence ID" value="KKP34471.1"/>
    <property type="molecule type" value="Genomic_DNA"/>
</dbReference>
<evidence type="ECO:0000256" key="1">
    <source>
        <dbReference type="SAM" id="Phobius"/>
    </source>
</evidence>
<keyword evidence="1" id="KW-0812">Transmembrane</keyword>